<keyword evidence="2 8" id="KW-0858">Xylan degradation</keyword>
<keyword evidence="3 8" id="KW-0378">Hydrolase</keyword>
<dbReference type="Proteomes" id="UP000019131">
    <property type="component" value="Unassembled WGS sequence"/>
</dbReference>
<feature type="signal peptide" evidence="7">
    <location>
        <begin position="1"/>
        <end position="20"/>
    </location>
</feature>
<proteinExistence type="inferred from homology"/>
<organism evidence="8 9">
    <name type="scientific">Bacteroides reticulotermitis JCM 10512</name>
    <dbReference type="NCBI Taxonomy" id="1445607"/>
    <lineage>
        <taxon>Bacteria</taxon>
        <taxon>Pseudomonadati</taxon>
        <taxon>Bacteroidota</taxon>
        <taxon>Bacteroidia</taxon>
        <taxon>Bacteroidales</taxon>
        <taxon>Bacteroidaceae</taxon>
        <taxon>Bacteroides</taxon>
    </lineage>
</organism>
<keyword evidence="2 8" id="KW-0624">Polysaccharide degradation</keyword>
<comment type="caution">
    <text evidence="8">The sequence shown here is derived from an EMBL/GenBank/DDBJ whole genome shotgun (WGS) entry which is preliminary data.</text>
</comment>
<dbReference type="PANTHER" id="PTHR43772:SF2">
    <property type="entry name" value="PUTATIVE (AFU_ORTHOLOGUE AFUA_2G04480)-RELATED"/>
    <property type="match status" value="1"/>
</dbReference>
<dbReference type="GO" id="GO:0045493">
    <property type="term" value="P:xylan catabolic process"/>
    <property type="evidence" value="ECO:0007669"/>
    <property type="project" value="UniProtKB-KW"/>
</dbReference>
<dbReference type="CDD" id="cd08990">
    <property type="entry name" value="GH43_AXH_like"/>
    <property type="match status" value="1"/>
</dbReference>
<dbReference type="STRING" id="1445607.JCM10512_4175"/>
<evidence type="ECO:0000313" key="9">
    <source>
        <dbReference type="Proteomes" id="UP000019131"/>
    </source>
</evidence>
<evidence type="ECO:0000256" key="7">
    <source>
        <dbReference type="SAM" id="SignalP"/>
    </source>
</evidence>
<dbReference type="AlphaFoldDB" id="W4UZ08"/>
<dbReference type="SUPFAM" id="SSF75005">
    <property type="entry name" value="Arabinanase/levansucrase/invertase"/>
    <property type="match status" value="1"/>
</dbReference>
<evidence type="ECO:0000256" key="4">
    <source>
        <dbReference type="ARBA" id="ARBA00023277"/>
    </source>
</evidence>
<keyword evidence="5 8" id="KW-0326">Glycosidase</keyword>
<dbReference type="RefSeq" id="WP_262482617.1">
    <property type="nucleotide sequence ID" value="NZ_BAIV01000030.1"/>
</dbReference>
<gene>
    <name evidence="8" type="ORF">JCM10512_4175</name>
</gene>
<dbReference type="InterPro" id="IPR023296">
    <property type="entry name" value="Glyco_hydro_beta-prop_sf"/>
</dbReference>
<dbReference type="InterPro" id="IPR006710">
    <property type="entry name" value="Glyco_hydro_43"/>
</dbReference>
<evidence type="ECO:0000256" key="5">
    <source>
        <dbReference type="ARBA" id="ARBA00023295"/>
    </source>
</evidence>
<dbReference type="Pfam" id="PF04616">
    <property type="entry name" value="Glyco_hydro_43"/>
    <property type="match status" value="1"/>
</dbReference>
<dbReference type="Gene3D" id="2.115.10.20">
    <property type="entry name" value="Glycosyl hydrolase domain, family 43"/>
    <property type="match status" value="1"/>
</dbReference>
<dbReference type="InterPro" id="IPR052176">
    <property type="entry name" value="Glycosyl_Hydrlase_43_Enz"/>
</dbReference>
<evidence type="ECO:0000256" key="2">
    <source>
        <dbReference type="ARBA" id="ARBA00022651"/>
    </source>
</evidence>
<protein>
    <submittedName>
        <fullName evidence="8">Endo-1,4-beta-xylanase A</fullName>
    </submittedName>
</protein>
<name>W4UZ08_9BACE</name>
<dbReference type="GO" id="GO:0004553">
    <property type="term" value="F:hydrolase activity, hydrolyzing O-glycosyl compounds"/>
    <property type="evidence" value="ECO:0007669"/>
    <property type="project" value="InterPro"/>
</dbReference>
<feature type="site" description="Important for catalytic activity, responsible for pKa modulation of the active site Glu and correct orientation of both the proton donor and substrate" evidence="6">
    <location>
        <position position="161"/>
    </location>
</feature>
<accession>W4UZ08</accession>
<dbReference type="EMBL" id="BAIV01000030">
    <property type="protein sequence ID" value="GAE85719.1"/>
    <property type="molecule type" value="Genomic_DNA"/>
</dbReference>
<feature type="chain" id="PRO_5004850484" evidence="7">
    <location>
        <begin position="21"/>
        <end position="248"/>
    </location>
</feature>
<evidence type="ECO:0000256" key="1">
    <source>
        <dbReference type="ARBA" id="ARBA00009865"/>
    </source>
</evidence>
<keyword evidence="7" id="KW-0732">Signal</keyword>
<comment type="similarity">
    <text evidence="1">Belongs to the glycosyl hydrolase 43 family.</text>
</comment>
<sequence>MTTKYLSLAFAMLLTIAASAQNPFIKGQFTADPTARVFNGKMYVYPSHDIQAPADKPNLRKDWFCMEDYHVFSSENLTDWTDHGVILSQQQVPWVNADSYSMWAPDCTYRDGMYYLYFPAMVKPDSITRRFGMMIGVAVSDRPDGGFVPMTEPIKGVYGIDPCTLIDDDGQAYLYWSGRGMHGARLKPNMLQIDSEPVAIGNLPDGSLKEGPFVFKRKGKYYFTYVGARGRGDRKPLICHGRQSARSI</sequence>
<evidence type="ECO:0000313" key="8">
    <source>
        <dbReference type="EMBL" id="GAE85719.1"/>
    </source>
</evidence>
<dbReference type="PANTHER" id="PTHR43772">
    <property type="entry name" value="ENDO-1,4-BETA-XYLANASE"/>
    <property type="match status" value="1"/>
</dbReference>
<evidence type="ECO:0000256" key="6">
    <source>
        <dbReference type="PIRSR" id="PIRSR606710-2"/>
    </source>
</evidence>
<keyword evidence="9" id="KW-1185">Reference proteome</keyword>
<evidence type="ECO:0000256" key="3">
    <source>
        <dbReference type="ARBA" id="ARBA00022801"/>
    </source>
</evidence>
<keyword evidence="4" id="KW-0119">Carbohydrate metabolism</keyword>
<reference evidence="8 9" key="1">
    <citation type="journal article" date="2014" name="Genome Announc.">
        <title>Draft Genome Sequence of Bacteroides reticulotermitis Strain JCM 10512T, Isolated from the Gut of a Termite.</title>
        <authorList>
            <person name="Yuki M."/>
            <person name="Oshima K."/>
            <person name="Suda W."/>
            <person name="Sakamoto M."/>
            <person name="Iida T."/>
            <person name="Hattori M."/>
            <person name="Ohkuma M."/>
        </authorList>
    </citation>
    <scope>NUCLEOTIDE SEQUENCE [LARGE SCALE GENOMIC DNA]</scope>
    <source>
        <strain evidence="8 9">JCM 10512</strain>
    </source>
</reference>